<name>A0ABR3S974_9PLEO</name>
<reference evidence="2 3" key="1">
    <citation type="submission" date="2024-02" db="EMBL/GenBank/DDBJ databases">
        <title>De novo assembly and annotation of 12 fungi associated with fruit tree decline syndrome in Ontario, Canada.</title>
        <authorList>
            <person name="Sulman M."/>
            <person name="Ellouze W."/>
            <person name="Ilyukhin E."/>
        </authorList>
    </citation>
    <scope>NUCLEOTIDE SEQUENCE [LARGE SCALE GENOMIC DNA]</scope>
    <source>
        <strain evidence="2 3">M42-189</strain>
    </source>
</reference>
<evidence type="ECO:0000313" key="3">
    <source>
        <dbReference type="Proteomes" id="UP001521785"/>
    </source>
</evidence>
<sequence length="603" mass="67683">MEDTQTAANRTTILDLPKEILLQVFGYFCDTFPAHEPQQYYKGREASDRLVLYNIRLVCRAFDTLVSPLLCPVVNVSLCSESIARLEGLCRNPLIAEGVRGVAISLRFRPSGIALDFKRYHAHAVKILNDCIGECDWHTEFQSYAEDDMSEDAVTHRDYEAAMEKFNFMKYAWGKLFEERSSQEEAPATTDGLEDAECTPEDETEDTEDDGIDQVEIEKEAEEARTLLKCCFETYSAAHADQARIVSDGSFVRSIVTALSHCDSSAYVWFNESQLEKENTRSRSIALAKSEEPLAHVMVQGHEWLKIEDSLCKNDDDTGLFFPASIMTDLPIACHDAAVKLRGIQVDCFPLLRGYSCLLPRFTQTDHSITQNSWARFAAACHDLEIFSFGQRGMNCSPIRPERQSASDSAIINGFIGAACSGPNLQRFVLSMGPFRVRGGRFGVRDEEHPYLASPILAALTSTHLRSIVLNSVDVCGQDLLALVKTISKAHLTDLYFASVTLSRGRYAEAMGLLHDIVVSRRQNKSSVPKITFSTLQGAEFGAPSTFDEGNTWIFGSKEERQMFWDRLEEHQRPALLQQVEEWVKSSQADELNPLLRFKVAQD</sequence>
<comment type="caution">
    <text evidence="2">The sequence shown here is derived from an EMBL/GenBank/DDBJ whole genome shotgun (WGS) entry which is preliminary data.</text>
</comment>
<proteinExistence type="predicted"/>
<feature type="region of interest" description="Disordered" evidence="1">
    <location>
        <begin position="183"/>
        <end position="213"/>
    </location>
</feature>
<dbReference type="EMBL" id="JAKJXO020000001">
    <property type="protein sequence ID" value="KAL1613200.1"/>
    <property type="molecule type" value="Genomic_DNA"/>
</dbReference>
<evidence type="ECO:0000256" key="1">
    <source>
        <dbReference type="SAM" id="MobiDB-lite"/>
    </source>
</evidence>
<keyword evidence="3" id="KW-1185">Reference proteome</keyword>
<feature type="compositionally biased region" description="Acidic residues" evidence="1">
    <location>
        <begin position="192"/>
        <end position="213"/>
    </location>
</feature>
<protein>
    <recommendedName>
        <fullName evidence="4">F-box domain-containing protein</fullName>
    </recommendedName>
</protein>
<evidence type="ECO:0008006" key="4">
    <source>
        <dbReference type="Google" id="ProtNLM"/>
    </source>
</evidence>
<evidence type="ECO:0000313" key="2">
    <source>
        <dbReference type="EMBL" id="KAL1613200.1"/>
    </source>
</evidence>
<gene>
    <name evidence="2" type="ORF">SLS60_001432</name>
</gene>
<dbReference type="Proteomes" id="UP001521785">
    <property type="component" value="Unassembled WGS sequence"/>
</dbReference>
<accession>A0ABR3S974</accession>
<organism evidence="2 3">
    <name type="scientific">Paraconiothyrium brasiliense</name>
    <dbReference type="NCBI Taxonomy" id="300254"/>
    <lineage>
        <taxon>Eukaryota</taxon>
        <taxon>Fungi</taxon>
        <taxon>Dikarya</taxon>
        <taxon>Ascomycota</taxon>
        <taxon>Pezizomycotina</taxon>
        <taxon>Dothideomycetes</taxon>
        <taxon>Pleosporomycetidae</taxon>
        <taxon>Pleosporales</taxon>
        <taxon>Massarineae</taxon>
        <taxon>Didymosphaeriaceae</taxon>
        <taxon>Paraconiothyrium</taxon>
    </lineage>
</organism>